<protein>
    <submittedName>
        <fullName evidence="1">TIGR00299 family protein</fullName>
    </submittedName>
</protein>
<comment type="caution">
    <text evidence="1">The sequence shown here is derived from an EMBL/GenBank/DDBJ whole genome shotgun (WGS) entry which is preliminary data.</text>
</comment>
<reference evidence="1 2" key="1">
    <citation type="submission" date="2018-06" db="EMBL/GenBank/DDBJ databases">
        <title>Complete genome of Desulfovibrio marinus P48SEP.</title>
        <authorList>
            <person name="Crispim J.S."/>
            <person name="Vidigal P.M.P."/>
            <person name="Silva L.C.F."/>
            <person name="Araujo L.C."/>
            <person name="Laguardia C.N."/>
            <person name="Dias R.S."/>
            <person name="Sousa M.P."/>
            <person name="Paula S.O."/>
            <person name="Silva C."/>
        </authorList>
    </citation>
    <scope>NUCLEOTIDE SEQUENCE [LARGE SCALE GENOMIC DNA]</scope>
    <source>
        <strain evidence="1 2">P48SEP</strain>
    </source>
</reference>
<feature type="non-terminal residue" evidence="1">
    <location>
        <position position="1"/>
    </location>
</feature>
<name>A0A6P1ZAT5_9BACT</name>
<dbReference type="InterPro" id="IPR002822">
    <property type="entry name" value="Ni_insertion"/>
</dbReference>
<gene>
    <name evidence="1" type="ORF">DQK91_23360</name>
</gene>
<evidence type="ECO:0000313" key="2">
    <source>
        <dbReference type="Proteomes" id="UP000434052"/>
    </source>
</evidence>
<organism evidence="1 2">
    <name type="scientific">Oceanidesulfovibrio marinus</name>
    <dbReference type="NCBI Taxonomy" id="370038"/>
    <lineage>
        <taxon>Bacteria</taxon>
        <taxon>Pseudomonadati</taxon>
        <taxon>Thermodesulfobacteriota</taxon>
        <taxon>Desulfovibrionia</taxon>
        <taxon>Desulfovibrionales</taxon>
        <taxon>Desulfovibrionaceae</taxon>
        <taxon>Oceanidesulfovibrio</taxon>
    </lineage>
</organism>
<evidence type="ECO:0000313" key="1">
    <source>
        <dbReference type="EMBL" id="TVM24541.1"/>
    </source>
</evidence>
<dbReference type="Pfam" id="PF01969">
    <property type="entry name" value="Ni_insertion"/>
    <property type="match status" value="1"/>
</dbReference>
<dbReference type="AlphaFoldDB" id="A0A6P1ZAT5"/>
<dbReference type="Proteomes" id="UP000434052">
    <property type="component" value="Unassembled WGS sequence"/>
</dbReference>
<sequence length="98" mass="10944">FGYHMLLATLSDAGLDLDPLEEIFQEAGITTSVAALAETRRGIDSNLLIRNHAEDQPLRTLADIQAVRERLTLNDRARERSRDAFRRLSEVEAAVHGC</sequence>
<dbReference type="EMBL" id="QMIF01000322">
    <property type="protein sequence ID" value="TVM24541.1"/>
    <property type="molecule type" value="Genomic_DNA"/>
</dbReference>
<accession>A0A6P1ZAT5</accession>
<proteinExistence type="predicted"/>